<organism evidence="2 3">
    <name type="scientific">Tardiphaga robiniae</name>
    <dbReference type="NCBI Taxonomy" id="943830"/>
    <lineage>
        <taxon>Bacteria</taxon>
        <taxon>Pseudomonadati</taxon>
        <taxon>Pseudomonadota</taxon>
        <taxon>Alphaproteobacteria</taxon>
        <taxon>Hyphomicrobiales</taxon>
        <taxon>Nitrobacteraceae</taxon>
        <taxon>Tardiphaga</taxon>
    </lineage>
</organism>
<keyword evidence="1" id="KW-0472">Membrane</keyword>
<evidence type="ECO:0000256" key="1">
    <source>
        <dbReference type="SAM" id="Phobius"/>
    </source>
</evidence>
<name>A0A7G6TUM7_9BRAD</name>
<evidence type="ECO:0000313" key="3">
    <source>
        <dbReference type="Proteomes" id="UP000515291"/>
    </source>
</evidence>
<keyword evidence="1" id="KW-0812">Transmembrane</keyword>
<proteinExistence type="predicted"/>
<dbReference type="RefSeq" id="WP_184515290.1">
    <property type="nucleotide sequence ID" value="NZ_CP050292.1"/>
</dbReference>
<dbReference type="AlphaFoldDB" id="A0A7G6TUM7"/>
<gene>
    <name evidence="2" type="ORF">HB776_03775</name>
</gene>
<reference evidence="3" key="1">
    <citation type="journal article" date="2020" name="Mol. Plant Microbe">
        <title>Rhizobial microsymbionts of the narrowly endemic Oxytropis species growing in Kamchatka are characterized by significant genetic diversity and possess a set of genes that are associated with T3SS and T6SS secretion systems and can affect the development of symbiosis.</title>
        <authorList>
            <person name="Safronova V."/>
            <person name="Guro P."/>
            <person name="Sazanova A."/>
            <person name="Kuznetsova I."/>
            <person name="Belimov A."/>
            <person name="Yakubov V."/>
            <person name="Chirak E."/>
            <person name="Afonin A."/>
            <person name="Gogolev Y."/>
            <person name="Andronov E."/>
            <person name="Tikhonovich I."/>
        </authorList>
    </citation>
    <scope>NUCLEOTIDE SEQUENCE [LARGE SCALE GENOMIC DNA]</scope>
    <source>
        <strain evidence="3">581</strain>
    </source>
</reference>
<keyword evidence="1" id="KW-1133">Transmembrane helix</keyword>
<accession>A0A7G6TUM7</accession>
<dbReference type="PANTHER" id="PTHR40278">
    <property type="entry name" value="DNA UTILIZATION PROTEIN HOFN"/>
    <property type="match status" value="1"/>
</dbReference>
<protein>
    <submittedName>
        <fullName evidence="2">PilN domain-containing protein</fullName>
    </submittedName>
</protein>
<dbReference type="Pfam" id="PF05137">
    <property type="entry name" value="PilN"/>
    <property type="match status" value="1"/>
</dbReference>
<sequence>MSATAAETIAGRQLEALRARTHVVAQWWLAELRATLPSRFVLRVGAVARTGLTITVSDKGEVTGRLIRPSGVDTLTWAANEFGPGAITDVLADHQLRREDVTLVFACDAGQFLQRKMLIPKVALAALPAILAQEILHRTPFDPDQIWHAAVPQGAETIVDVVTLQHWIIRRDRATAELARCGLHVDDVDALTVRDIEAAPTILFHDLQPDERPWAGRALHVLAVAAVVVTLLGLVGILVVEAVTAGRIDNTIAELRKSDATLLEGNGAARLSATKKSPGVVAIWGELSRLLPDETFLTELRITDGAIAVSGFSSNAPNLVRLIERSPMFAAAHLTAAITPDANERKDRFSLAFQLRGSPSRTSPTARIARSEQ</sequence>
<feature type="transmembrane region" description="Helical" evidence="1">
    <location>
        <begin position="218"/>
        <end position="240"/>
    </location>
</feature>
<dbReference type="PANTHER" id="PTHR40278:SF1">
    <property type="entry name" value="DNA UTILIZATION PROTEIN HOFN"/>
    <property type="match status" value="1"/>
</dbReference>
<dbReference type="InterPro" id="IPR052534">
    <property type="entry name" value="Extracell_DNA_Util/SecSys_Comp"/>
</dbReference>
<evidence type="ECO:0000313" key="2">
    <source>
        <dbReference type="EMBL" id="QND70459.1"/>
    </source>
</evidence>
<dbReference type="KEGG" id="trb:HB776_03775"/>
<dbReference type="EMBL" id="CP050292">
    <property type="protein sequence ID" value="QND70459.1"/>
    <property type="molecule type" value="Genomic_DNA"/>
</dbReference>
<dbReference type="Proteomes" id="UP000515291">
    <property type="component" value="Chromosome"/>
</dbReference>
<dbReference type="InterPro" id="IPR007813">
    <property type="entry name" value="PilN"/>
</dbReference>